<dbReference type="Pfam" id="PF00205">
    <property type="entry name" value="TPP_enzyme_M"/>
    <property type="match status" value="1"/>
</dbReference>
<evidence type="ECO:0000256" key="6">
    <source>
        <dbReference type="RuleBase" id="RU362132"/>
    </source>
</evidence>
<dbReference type="Pfam" id="PF02776">
    <property type="entry name" value="TPP_enzyme_N"/>
    <property type="match status" value="1"/>
</dbReference>
<dbReference type="PROSITE" id="PS00187">
    <property type="entry name" value="TPP_ENZYMES"/>
    <property type="match status" value="1"/>
</dbReference>
<feature type="domain" description="Thiamine pyrophosphate enzyme N-terminal TPP-binding" evidence="10">
    <location>
        <begin position="43"/>
        <end position="113"/>
    </location>
</feature>
<evidence type="ECO:0000313" key="11">
    <source>
        <dbReference type="EMBL" id="ETO19734.1"/>
    </source>
</evidence>
<dbReference type="InterPro" id="IPR045229">
    <property type="entry name" value="TPP_enz"/>
</dbReference>
<keyword evidence="12" id="KW-1185">Reference proteome</keyword>
<name>X6N1W4_RETFI</name>
<evidence type="ECO:0000256" key="3">
    <source>
        <dbReference type="ARBA" id="ARBA00007812"/>
    </source>
</evidence>
<protein>
    <submittedName>
        <fullName evidence="11">Thiamine pyrophosphate enzyme, central domain containing protein</fullName>
    </submittedName>
</protein>
<dbReference type="GO" id="GO:0009099">
    <property type="term" value="P:L-valine biosynthetic process"/>
    <property type="evidence" value="ECO:0007669"/>
    <property type="project" value="TreeGrafter"/>
</dbReference>
<evidence type="ECO:0000259" key="10">
    <source>
        <dbReference type="Pfam" id="PF02776"/>
    </source>
</evidence>
<dbReference type="GO" id="GO:0009097">
    <property type="term" value="P:isoleucine biosynthetic process"/>
    <property type="evidence" value="ECO:0007669"/>
    <property type="project" value="TreeGrafter"/>
</dbReference>
<reference evidence="11 12" key="1">
    <citation type="journal article" date="2013" name="Curr. Biol.">
        <title>The Genome of the Foraminiferan Reticulomyxa filosa.</title>
        <authorList>
            <person name="Glockner G."/>
            <person name="Hulsmann N."/>
            <person name="Schleicher M."/>
            <person name="Noegel A.A."/>
            <person name="Eichinger L."/>
            <person name="Gallinger C."/>
            <person name="Pawlowski J."/>
            <person name="Sierra R."/>
            <person name="Euteneuer U."/>
            <person name="Pillet L."/>
            <person name="Moustafa A."/>
            <person name="Platzer M."/>
            <person name="Groth M."/>
            <person name="Szafranski K."/>
            <person name="Schliwa M."/>
        </authorList>
    </citation>
    <scope>NUCLEOTIDE SEQUENCE [LARGE SCALE GENOMIC DNA]</scope>
</reference>
<dbReference type="EMBL" id="ASPP01013344">
    <property type="protein sequence ID" value="ETO19734.1"/>
    <property type="molecule type" value="Genomic_DNA"/>
</dbReference>
<dbReference type="InterPro" id="IPR012000">
    <property type="entry name" value="Thiamin_PyroP_enz_cen_dom"/>
</dbReference>
<evidence type="ECO:0000313" key="12">
    <source>
        <dbReference type="Proteomes" id="UP000023152"/>
    </source>
</evidence>
<dbReference type="PANTHER" id="PTHR18968">
    <property type="entry name" value="THIAMINE PYROPHOSPHATE ENZYMES"/>
    <property type="match status" value="1"/>
</dbReference>
<evidence type="ECO:0000256" key="5">
    <source>
        <dbReference type="ARBA" id="ARBA00023052"/>
    </source>
</evidence>
<evidence type="ECO:0000259" key="9">
    <source>
        <dbReference type="Pfam" id="PF02775"/>
    </source>
</evidence>
<dbReference type="SUPFAM" id="SSF52518">
    <property type="entry name" value="Thiamin diphosphate-binding fold (THDP-binding)"/>
    <property type="match status" value="2"/>
</dbReference>
<dbReference type="Gene3D" id="3.40.50.1220">
    <property type="entry name" value="TPP-binding domain"/>
    <property type="match status" value="1"/>
</dbReference>
<dbReference type="InterPro" id="IPR029061">
    <property type="entry name" value="THDP-binding"/>
</dbReference>
<dbReference type="InterPro" id="IPR012001">
    <property type="entry name" value="Thiamin_PyroP_enz_TPP-bd_dom"/>
</dbReference>
<organism evidence="11 12">
    <name type="scientific">Reticulomyxa filosa</name>
    <dbReference type="NCBI Taxonomy" id="46433"/>
    <lineage>
        <taxon>Eukaryota</taxon>
        <taxon>Sar</taxon>
        <taxon>Rhizaria</taxon>
        <taxon>Retaria</taxon>
        <taxon>Foraminifera</taxon>
        <taxon>Monothalamids</taxon>
        <taxon>Reticulomyxidae</taxon>
        <taxon>Reticulomyxa</taxon>
    </lineage>
</organism>
<accession>X6N1W4</accession>
<dbReference type="Proteomes" id="UP000023152">
    <property type="component" value="Unassembled WGS sequence"/>
</dbReference>
<dbReference type="GO" id="GO:0030976">
    <property type="term" value="F:thiamine pyrophosphate binding"/>
    <property type="evidence" value="ECO:0007669"/>
    <property type="project" value="InterPro"/>
</dbReference>
<dbReference type="InterPro" id="IPR011766">
    <property type="entry name" value="TPP_enzyme_TPP-bd"/>
</dbReference>
<comment type="caution">
    <text evidence="11">The sequence shown here is derived from an EMBL/GenBank/DDBJ whole genome shotgun (WGS) entry which is preliminary data.</text>
</comment>
<evidence type="ECO:0000256" key="1">
    <source>
        <dbReference type="ARBA" id="ARBA00001946"/>
    </source>
</evidence>
<comment type="similarity">
    <text evidence="3 6">Belongs to the TPP enzyme family.</text>
</comment>
<evidence type="ECO:0000259" key="8">
    <source>
        <dbReference type="Pfam" id="PF00205"/>
    </source>
</evidence>
<feature type="region of interest" description="Disordered" evidence="7">
    <location>
        <begin position="121"/>
        <end position="160"/>
    </location>
</feature>
<dbReference type="InterPro" id="IPR000399">
    <property type="entry name" value="TPP-bd_CS"/>
</dbReference>
<dbReference type="OrthoDB" id="10006023at2759"/>
<evidence type="ECO:0000256" key="2">
    <source>
        <dbReference type="ARBA" id="ARBA00001964"/>
    </source>
</evidence>
<keyword evidence="5 6" id="KW-0786">Thiamine pyrophosphate</keyword>
<dbReference type="AlphaFoldDB" id="X6N1W4"/>
<dbReference type="InterPro" id="IPR029035">
    <property type="entry name" value="DHS-like_NAD/FAD-binding_dom"/>
</dbReference>
<evidence type="ECO:0000256" key="7">
    <source>
        <dbReference type="SAM" id="MobiDB-lite"/>
    </source>
</evidence>
<sequence>MKEIVIDWKWAGLLATVSALLLASPSIAKYSAPFRLKTRPTDRTGGELVAKVLKSHNVEWLFTLVGGHISPILVSAKKIGIKVIDVRNEATAVFAADAISRLTGTCGVAVVTAENSKDFDWVQKKNNNNNDKDREGGGISHQKKKKKENDTNNTQSKTKKDRYIKINSERFKKKKILKKKKVKAAMGLGEVKSLKTLNTSEDLTDGTLVVPEEFVEEHKTKSASKYIEFMQKSKKTDHFPIFFDRPKRLPWVVNAYLSYQVQYLFAGAFDTKCDYSPLAVRQAKARQSDVKKIVSVLVQAKKPVLIVGSQALLNAKDKDALKDAVDFLSIPTFLSGMARGLTGKDSRYQVRQNRNQALKECDCVILLGCMVDFRFDYGRSFSKKSKIIAINRSYFDLTNNTDLFWKPYLAVQSDPCQTICDCVAFIHSQPKLLQDYTKQKEGVIASFVTQLKHAEIKKENLNLEKSKEISFSRSDLWGVKSKELINPLFLCRKIDELMSDDSIIIVDGGDFAATAAYVLRPRGPLRWMDPGPFGTLGVGAGFALGAKLANPDAEIWLIWGDGSSGYGLAEIDTFRKFGIGVIAVIGNDACWSQIEREQVPKLGDNVACSLSYCPYELVSQGFGGSGEVVTNNDELDQALARAKEYVKKSRAPYVINAHIGTSDFRQGSISV</sequence>
<feature type="domain" description="Thiamine pyrophosphate enzyme central" evidence="8">
    <location>
        <begin position="290"/>
        <end position="401"/>
    </location>
</feature>
<keyword evidence="4" id="KW-0479">Metal-binding</keyword>
<proteinExistence type="inferred from homology"/>
<dbReference type="PANTHER" id="PTHR18968:SF166">
    <property type="entry name" value="2-HYDROXYACYL-COA LYASE 2"/>
    <property type="match status" value="1"/>
</dbReference>
<dbReference type="Pfam" id="PF02775">
    <property type="entry name" value="TPP_enzyme_C"/>
    <property type="match status" value="1"/>
</dbReference>
<evidence type="ECO:0000256" key="4">
    <source>
        <dbReference type="ARBA" id="ARBA00022723"/>
    </source>
</evidence>
<comment type="cofactor">
    <cofactor evidence="1">
        <name>Mg(2+)</name>
        <dbReference type="ChEBI" id="CHEBI:18420"/>
    </cofactor>
</comment>
<dbReference type="GO" id="GO:0050660">
    <property type="term" value="F:flavin adenine dinucleotide binding"/>
    <property type="evidence" value="ECO:0007669"/>
    <property type="project" value="TreeGrafter"/>
</dbReference>
<dbReference type="CDD" id="cd02004">
    <property type="entry name" value="TPP_BZL_OCoD_HPCL"/>
    <property type="match status" value="1"/>
</dbReference>
<dbReference type="CDD" id="cd07035">
    <property type="entry name" value="TPP_PYR_POX_like"/>
    <property type="match status" value="1"/>
</dbReference>
<gene>
    <name evidence="11" type="ORF">RFI_17496</name>
</gene>
<feature type="domain" description="Thiamine pyrophosphate enzyme TPP-binding" evidence="9">
    <location>
        <begin position="507"/>
        <end position="656"/>
    </location>
</feature>
<dbReference type="GO" id="GO:0003984">
    <property type="term" value="F:acetolactate synthase activity"/>
    <property type="evidence" value="ECO:0007669"/>
    <property type="project" value="TreeGrafter"/>
</dbReference>
<dbReference type="Gene3D" id="3.40.50.970">
    <property type="match status" value="2"/>
</dbReference>
<comment type="cofactor">
    <cofactor evidence="2">
        <name>thiamine diphosphate</name>
        <dbReference type="ChEBI" id="CHEBI:58937"/>
    </cofactor>
</comment>
<dbReference type="GO" id="GO:0005948">
    <property type="term" value="C:acetolactate synthase complex"/>
    <property type="evidence" value="ECO:0007669"/>
    <property type="project" value="TreeGrafter"/>
</dbReference>
<dbReference type="GO" id="GO:0000287">
    <property type="term" value="F:magnesium ion binding"/>
    <property type="evidence" value="ECO:0007669"/>
    <property type="project" value="InterPro"/>
</dbReference>
<dbReference type="SUPFAM" id="SSF52467">
    <property type="entry name" value="DHS-like NAD/FAD-binding domain"/>
    <property type="match status" value="1"/>
</dbReference>